<evidence type="ECO:0000259" key="4">
    <source>
        <dbReference type="PROSITE" id="PS50011"/>
    </source>
</evidence>
<evidence type="ECO:0000256" key="2">
    <source>
        <dbReference type="PROSITE-ProRule" id="PRU00023"/>
    </source>
</evidence>
<dbReference type="SMART" id="SM00248">
    <property type="entry name" value="ANK"/>
    <property type="match status" value="6"/>
</dbReference>
<dbReference type="SUPFAM" id="SSF56112">
    <property type="entry name" value="Protein kinase-like (PK-like)"/>
    <property type="match status" value="1"/>
</dbReference>
<dbReference type="InterPro" id="IPR056884">
    <property type="entry name" value="NPHP3-like_N"/>
</dbReference>
<dbReference type="EMBL" id="MLKD01000005">
    <property type="protein sequence ID" value="OQE26303.1"/>
    <property type="molecule type" value="Genomic_DNA"/>
</dbReference>
<dbReference type="PROSITE" id="PS50011">
    <property type="entry name" value="PROTEIN_KINASE_DOM"/>
    <property type="match status" value="1"/>
</dbReference>
<dbReference type="GO" id="GO:0004672">
    <property type="term" value="F:protein kinase activity"/>
    <property type="evidence" value="ECO:0007669"/>
    <property type="project" value="InterPro"/>
</dbReference>
<gene>
    <name evidence="5" type="ORF">PENSTE_c005G06718</name>
</gene>
<evidence type="ECO:0000313" key="6">
    <source>
        <dbReference type="Proteomes" id="UP000191285"/>
    </source>
</evidence>
<dbReference type="Gene3D" id="1.25.40.20">
    <property type="entry name" value="Ankyrin repeat-containing domain"/>
    <property type="match status" value="3"/>
</dbReference>
<dbReference type="SUPFAM" id="SSF52540">
    <property type="entry name" value="P-loop containing nucleoside triphosphate hydrolases"/>
    <property type="match status" value="1"/>
</dbReference>
<comment type="caution">
    <text evidence="5">The sequence shown here is derived from an EMBL/GenBank/DDBJ whole genome shotgun (WGS) entry which is preliminary data.</text>
</comment>
<dbReference type="InterPro" id="IPR000719">
    <property type="entry name" value="Prot_kinase_dom"/>
</dbReference>
<dbReference type="InterPro" id="IPR002110">
    <property type="entry name" value="Ankyrin_rpt"/>
</dbReference>
<dbReference type="CDD" id="cd00180">
    <property type="entry name" value="PKc"/>
    <property type="match status" value="1"/>
</dbReference>
<proteinExistence type="predicted"/>
<dbReference type="Proteomes" id="UP000191285">
    <property type="component" value="Unassembled WGS sequence"/>
</dbReference>
<protein>
    <recommendedName>
        <fullName evidence="4">Protein kinase domain-containing protein</fullName>
    </recommendedName>
</protein>
<dbReference type="PRINTS" id="PR01415">
    <property type="entry name" value="ANKYRIN"/>
</dbReference>
<dbReference type="PROSITE" id="PS50088">
    <property type="entry name" value="ANK_REPEAT"/>
    <property type="match status" value="4"/>
</dbReference>
<feature type="compositionally biased region" description="Acidic residues" evidence="3">
    <location>
        <begin position="988"/>
        <end position="1000"/>
    </location>
</feature>
<dbReference type="Gene3D" id="3.30.200.20">
    <property type="entry name" value="Phosphorylase Kinase, domain 1"/>
    <property type="match status" value="1"/>
</dbReference>
<dbReference type="Pfam" id="PF00023">
    <property type="entry name" value="Ank"/>
    <property type="match status" value="1"/>
</dbReference>
<dbReference type="Pfam" id="PF00069">
    <property type="entry name" value="Pkinase"/>
    <property type="match status" value="1"/>
</dbReference>
<evidence type="ECO:0000313" key="5">
    <source>
        <dbReference type="EMBL" id="OQE26303.1"/>
    </source>
</evidence>
<dbReference type="SUPFAM" id="SSF48403">
    <property type="entry name" value="Ankyrin repeat"/>
    <property type="match status" value="1"/>
</dbReference>
<dbReference type="SMART" id="SM00220">
    <property type="entry name" value="S_TKc"/>
    <property type="match status" value="1"/>
</dbReference>
<dbReference type="PANTHER" id="PTHR10039">
    <property type="entry name" value="AMELOGENIN"/>
    <property type="match status" value="1"/>
</dbReference>
<dbReference type="Pfam" id="PF24883">
    <property type="entry name" value="NPHP3_N"/>
    <property type="match status" value="1"/>
</dbReference>
<reference evidence="6" key="1">
    <citation type="journal article" date="2017" name="Nat. Microbiol.">
        <title>Global analysis of biosynthetic gene clusters reveals vast potential of secondary metabolite production in Penicillium species.</title>
        <authorList>
            <person name="Nielsen J.C."/>
            <person name="Grijseels S."/>
            <person name="Prigent S."/>
            <person name="Ji B."/>
            <person name="Dainat J."/>
            <person name="Nielsen K.F."/>
            <person name="Frisvad J.C."/>
            <person name="Workman M."/>
            <person name="Nielsen J."/>
        </authorList>
    </citation>
    <scope>NUCLEOTIDE SEQUENCE [LARGE SCALE GENOMIC DNA]</scope>
    <source>
        <strain evidence="6">IBT 24891</strain>
    </source>
</reference>
<accession>A0A1V6TL44</accession>
<dbReference type="AlphaFoldDB" id="A0A1V6TL44"/>
<feature type="domain" description="Protein kinase" evidence="4">
    <location>
        <begin position="882"/>
        <end position="1139"/>
    </location>
</feature>
<dbReference type="Pfam" id="PF12796">
    <property type="entry name" value="Ank_2"/>
    <property type="match status" value="1"/>
</dbReference>
<dbReference type="PANTHER" id="PTHR10039:SF16">
    <property type="entry name" value="GPI INOSITOL-DEACYLASE"/>
    <property type="match status" value="1"/>
</dbReference>
<keyword evidence="6" id="KW-1185">Reference proteome</keyword>
<feature type="repeat" description="ANK" evidence="2">
    <location>
        <begin position="830"/>
        <end position="862"/>
    </location>
</feature>
<dbReference type="PROSITE" id="PS50297">
    <property type="entry name" value="ANK_REP_REGION"/>
    <property type="match status" value="4"/>
</dbReference>
<dbReference type="Gene3D" id="3.40.50.300">
    <property type="entry name" value="P-loop containing nucleotide triphosphate hydrolases"/>
    <property type="match status" value="1"/>
</dbReference>
<dbReference type="PROSITE" id="PS00108">
    <property type="entry name" value="PROTEIN_KINASE_ST"/>
    <property type="match status" value="1"/>
</dbReference>
<keyword evidence="1" id="KW-0677">Repeat</keyword>
<feature type="repeat" description="ANK" evidence="2">
    <location>
        <begin position="731"/>
        <end position="763"/>
    </location>
</feature>
<dbReference type="OrthoDB" id="1577640at2759"/>
<feature type="repeat" description="ANK" evidence="2">
    <location>
        <begin position="797"/>
        <end position="829"/>
    </location>
</feature>
<dbReference type="STRING" id="303698.A0A1V6TL44"/>
<dbReference type="Gene3D" id="1.10.510.10">
    <property type="entry name" value="Transferase(Phosphotransferase) domain 1"/>
    <property type="match status" value="1"/>
</dbReference>
<evidence type="ECO:0000256" key="3">
    <source>
        <dbReference type="SAM" id="MobiDB-lite"/>
    </source>
</evidence>
<keyword evidence="2" id="KW-0040">ANK repeat</keyword>
<name>A0A1V6TL44_9EURO</name>
<feature type="region of interest" description="Disordered" evidence="3">
    <location>
        <begin position="983"/>
        <end position="1015"/>
    </location>
</feature>
<dbReference type="InterPro" id="IPR027417">
    <property type="entry name" value="P-loop_NTPase"/>
</dbReference>
<dbReference type="InterPro" id="IPR036770">
    <property type="entry name" value="Ankyrin_rpt-contain_sf"/>
</dbReference>
<dbReference type="InterPro" id="IPR011009">
    <property type="entry name" value="Kinase-like_dom_sf"/>
</dbReference>
<evidence type="ECO:0000256" key="1">
    <source>
        <dbReference type="ARBA" id="ARBA00022737"/>
    </source>
</evidence>
<dbReference type="InterPro" id="IPR008271">
    <property type="entry name" value="Ser/Thr_kinase_AS"/>
</dbReference>
<feature type="repeat" description="ANK" evidence="2">
    <location>
        <begin position="697"/>
        <end position="729"/>
    </location>
</feature>
<organism evidence="5 6">
    <name type="scientific">Penicillium steckii</name>
    <dbReference type="NCBI Taxonomy" id="303698"/>
    <lineage>
        <taxon>Eukaryota</taxon>
        <taxon>Fungi</taxon>
        <taxon>Dikarya</taxon>
        <taxon>Ascomycota</taxon>
        <taxon>Pezizomycotina</taxon>
        <taxon>Eurotiomycetes</taxon>
        <taxon>Eurotiomycetidae</taxon>
        <taxon>Eurotiales</taxon>
        <taxon>Aspergillaceae</taxon>
        <taxon>Penicillium</taxon>
    </lineage>
</organism>
<dbReference type="GO" id="GO:0005524">
    <property type="term" value="F:ATP binding"/>
    <property type="evidence" value="ECO:0007669"/>
    <property type="project" value="InterPro"/>
</dbReference>
<sequence length="1139" mass="128761">MEVAGVAIGVFPTILNLIQFANRVTSAYRLQLHSSPEIAQIVQELNDLGPILLAARDIIERQATDDADIRTLSSLTSSSRHLEETLAALEASSSRWVRQSSKRSKFSRILFSKEHQETIDRIHRVRSALGELIQFTNDELSIKNLNRLTISSPQSLTDPYSLGLSTLRQVNEIASALNDSGFSNKLESLTVQNIPGIGDWLLKRSAFLEWESSTGRTLWCNGLPGTGKTFFCSGVINYLRQKYLSTKVPILYAFLNPQEKTKQKPADVAKALFGQLLQQSGRAPVLLRSLTTEKQSGSLHPVFQDILSAFVSTIAEFDRVFVILDGIDEYADYQEEFTTYFQGLLKLSQTNVLFTSRHTASEVVLSNRLSKTILGDLIEFEIYARLPELRKFIQHKISQSRFANDIELETQGKRSHGIVEAILDRSGGVFLHARLLVESALCQPSITALKQYLLETNQNILKLYDNQLERLMQMPTEQTRYLLETLMWITYSLKPFTIAQLHEAVSIEVGSDDFHPEDLPFIEKLEQTFAGLIFVHEDRKEVSLLHYSLNEHLQEYLPRVKHLLPSLHEPHAVIVKKCLTCLRFKQFSLVAPLEPADLGDRLKRYAILEYAAIYWGQHAHKAPLDMIIEDVLTLFDSSANTMAAGLIMSTRENHPTHYEQAYRGMMGLHISAYFGLDKIIEYMLENRKVDPNVATVGGWTALHWAARRGWKATVESLLTHGASNKASTKLDGWTALHLAAKEGHLEIVMALVQSNVDVNATDVLKRTALYLATWTGQSDIVYYLLENSANPDIPMVYGATALHCAAKKGNKVIVRHLVDRVADVNTVDSTGLTALDEAVKRQSEDIIRILVEKGAKSKKRNDIWSRDLALEDLSWDTYNVNLEATRRIQRGSQCVCHVLEKKIDPEYDGSEQILTAFRKTYSFSKDTEGYVRKYFESERVILHRIQHPNVVTYLDFDEDPEQNVFFLYTEYCNLGDLFTSHGLPGGSNEDDEDDEEDEDSLFGFYGEKGPRSTTGTTPLSGSNIWAFVAQIASALAYLHYGLTVRLEANEWRASFEGSWAQIIHRDIKPENVVMQESESSIRIFKLCDLGIASEAGKGTNYNTTRLIGTREYRPPEVLKNKRWTTKGDIWAFGGEYLKH</sequence>